<dbReference type="eggNOG" id="COG3307">
    <property type="taxonomic scope" value="Bacteria"/>
</dbReference>
<feature type="domain" description="O-antigen ligase-related" evidence="6">
    <location>
        <begin position="194"/>
        <end position="345"/>
    </location>
</feature>
<dbReference type="Proteomes" id="UP000005019">
    <property type="component" value="Unassembled WGS sequence"/>
</dbReference>
<evidence type="ECO:0000256" key="1">
    <source>
        <dbReference type="ARBA" id="ARBA00004141"/>
    </source>
</evidence>
<dbReference type="OrthoDB" id="9795248at2"/>
<gene>
    <name evidence="7" type="ORF">METUNv1_01833</name>
</gene>
<feature type="transmembrane region" description="Helical" evidence="5">
    <location>
        <begin position="113"/>
        <end position="133"/>
    </location>
</feature>
<dbReference type="STRING" id="1000565.METUNv1_01833"/>
<name>F5RBN3_METUF</name>
<keyword evidence="4 5" id="KW-0472">Membrane</keyword>
<dbReference type="PANTHER" id="PTHR37422">
    <property type="entry name" value="TEICHURONIC ACID BIOSYNTHESIS PROTEIN TUAE"/>
    <property type="match status" value="1"/>
</dbReference>
<feature type="transmembrane region" description="Helical" evidence="5">
    <location>
        <begin position="370"/>
        <end position="399"/>
    </location>
</feature>
<organism evidence="7 8">
    <name type="scientific">Methyloversatilis universalis (strain ATCC BAA-1314 / DSM 25237 / JCM 13912 / CCUG 52030 / FAM5)</name>
    <dbReference type="NCBI Taxonomy" id="1000565"/>
    <lineage>
        <taxon>Bacteria</taxon>
        <taxon>Pseudomonadati</taxon>
        <taxon>Pseudomonadota</taxon>
        <taxon>Betaproteobacteria</taxon>
        <taxon>Nitrosomonadales</taxon>
        <taxon>Sterolibacteriaceae</taxon>
        <taxon>Methyloversatilis</taxon>
    </lineage>
</organism>
<evidence type="ECO:0000256" key="5">
    <source>
        <dbReference type="SAM" id="Phobius"/>
    </source>
</evidence>
<keyword evidence="8" id="KW-1185">Reference proteome</keyword>
<feature type="transmembrane region" description="Helical" evidence="5">
    <location>
        <begin position="12"/>
        <end position="45"/>
    </location>
</feature>
<proteinExistence type="predicted"/>
<dbReference type="EMBL" id="AFHG01000044">
    <property type="protein sequence ID" value="EGK72055.1"/>
    <property type="molecule type" value="Genomic_DNA"/>
</dbReference>
<evidence type="ECO:0000259" key="6">
    <source>
        <dbReference type="Pfam" id="PF04932"/>
    </source>
</evidence>
<reference evidence="7 8" key="1">
    <citation type="journal article" date="2011" name="J. Bacteriol.">
        <title>Genome sequence of Methyloversatilis universalis FAM5T, a methylotrophic representative of the order Rhodocyclales.</title>
        <authorList>
            <person name="Kittichotirat W."/>
            <person name="Good N.M."/>
            <person name="Hall R."/>
            <person name="Bringel F."/>
            <person name="Lajus A."/>
            <person name="Medigue C."/>
            <person name="Smalley N.E."/>
            <person name="Beck D."/>
            <person name="Bumgarner R."/>
            <person name="Vuilleumier S."/>
            <person name="Kalyuzhnaya M.G."/>
        </authorList>
    </citation>
    <scope>NUCLEOTIDE SEQUENCE [LARGE SCALE GENOMIC DNA]</scope>
    <source>
        <strain evidence="8">ATCC BAA-1314 / JCM 13912 / FAM5</strain>
    </source>
</reference>
<comment type="caution">
    <text evidence="7">The sequence shown here is derived from an EMBL/GenBank/DDBJ whole genome shotgun (WGS) entry which is preliminary data.</text>
</comment>
<dbReference type="InterPro" id="IPR007016">
    <property type="entry name" value="O-antigen_ligase-rel_domated"/>
</dbReference>
<dbReference type="AlphaFoldDB" id="F5RBN3"/>
<evidence type="ECO:0000256" key="3">
    <source>
        <dbReference type="ARBA" id="ARBA00022989"/>
    </source>
</evidence>
<accession>F5RBN3</accession>
<dbReference type="InterPro" id="IPR051533">
    <property type="entry name" value="WaaL-like"/>
</dbReference>
<keyword evidence="2 5" id="KW-0812">Transmembrane</keyword>
<dbReference type="RefSeq" id="WP_008060971.1">
    <property type="nucleotide sequence ID" value="NZ_AFHG01000044.1"/>
</dbReference>
<feature type="transmembrane region" description="Helical" evidence="5">
    <location>
        <begin position="60"/>
        <end position="78"/>
    </location>
</feature>
<feature type="transmembrane region" description="Helical" evidence="5">
    <location>
        <begin position="329"/>
        <end position="350"/>
    </location>
</feature>
<comment type="subcellular location">
    <subcellularLocation>
        <location evidence="1">Membrane</location>
        <topology evidence="1">Multi-pass membrane protein</topology>
    </subcellularLocation>
</comment>
<sequence length="407" mass="45460">MSLATFRARIPAINSWLLAGVCASIPLTVAPAYWLTAVMLLLWLAEGRFVAKFRALADEPLVWICLAYYGVFVASLFWSDDLEWGRRMLGRQNFFLLAPLYFSVARREHVGRYISAFLASVAFCEALALYNWAQMHVWPGLPDGIRVDKGADDTAPFVDRILYAPALALAGYLAGHRLLFDTSGTKMRLVYAGLLATTAFNLVISGGRAGLVGFLALLTLLAFQRFARRPVLAAAVSALLVGGIVIGGYAGNDYFRMRADRVVNELEHYEELPKASVSQRLIYWQNALRIFRDAPLAGVGIGDYPEVYRAVNERYTPAWAPAWNPHNHYLYVLTSTGLLGGVLLVALLGVPLLRRGHDDSRRRMRRALPLLFMVICLFESYLMRSNTSLMYVVFLALLWSPARESRA</sequence>
<feature type="transmembrane region" description="Helical" evidence="5">
    <location>
        <begin position="230"/>
        <end position="250"/>
    </location>
</feature>
<evidence type="ECO:0000256" key="4">
    <source>
        <dbReference type="ARBA" id="ARBA00023136"/>
    </source>
</evidence>
<dbReference type="GO" id="GO:0016020">
    <property type="term" value="C:membrane"/>
    <property type="evidence" value="ECO:0007669"/>
    <property type="project" value="UniProtKB-SubCell"/>
</dbReference>
<dbReference type="PANTHER" id="PTHR37422:SF13">
    <property type="entry name" value="LIPOPOLYSACCHARIDE BIOSYNTHESIS PROTEIN PA4999-RELATED"/>
    <property type="match status" value="1"/>
</dbReference>
<feature type="transmembrane region" description="Helical" evidence="5">
    <location>
        <begin position="190"/>
        <end position="223"/>
    </location>
</feature>
<evidence type="ECO:0000256" key="2">
    <source>
        <dbReference type="ARBA" id="ARBA00022692"/>
    </source>
</evidence>
<keyword evidence="3 5" id="KW-1133">Transmembrane helix</keyword>
<protein>
    <recommendedName>
        <fullName evidence="6">O-antigen ligase-related domain-containing protein</fullName>
    </recommendedName>
</protein>
<evidence type="ECO:0000313" key="8">
    <source>
        <dbReference type="Proteomes" id="UP000005019"/>
    </source>
</evidence>
<evidence type="ECO:0000313" key="7">
    <source>
        <dbReference type="EMBL" id="EGK72055.1"/>
    </source>
</evidence>
<dbReference type="Pfam" id="PF04932">
    <property type="entry name" value="Wzy_C"/>
    <property type="match status" value="1"/>
</dbReference>